<feature type="compositionally biased region" description="Low complexity" evidence="1">
    <location>
        <begin position="142"/>
        <end position="152"/>
    </location>
</feature>
<feature type="compositionally biased region" description="Basic residues" evidence="1">
    <location>
        <begin position="317"/>
        <end position="327"/>
    </location>
</feature>
<reference evidence="2 3" key="1">
    <citation type="submission" date="2016-05" db="EMBL/GenBank/DDBJ databases">
        <title>Genome sequencing reveals origins of a unique bacterial endosymbiosis in the earliest lineages of terrestrial Fungi.</title>
        <authorList>
            <consortium name="DOE Joint Genome Institute"/>
            <person name="Uehling J."/>
            <person name="Gryganskyi A."/>
            <person name="Hameed K."/>
            <person name="Tschaplinski T."/>
            <person name="Misztal P."/>
            <person name="Wu S."/>
            <person name="Desiro A."/>
            <person name="Vande Pol N."/>
            <person name="Du Z.-Y."/>
            <person name="Zienkiewicz A."/>
            <person name="Zienkiewicz K."/>
            <person name="Morin E."/>
            <person name="Tisserant E."/>
            <person name="Splivallo R."/>
            <person name="Hainaut M."/>
            <person name="Henrissat B."/>
            <person name="Ohm R."/>
            <person name="Kuo A."/>
            <person name="Yan J."/>
            <person name="Lipzen A."/>
            <person name="Nolan M."/>
            <person name="Labutti K."/>
            <person name="Barry K."/>
            <person name="Goldstein A."/>
            <person name="Labbe J."/>
            <person name="Schadt C."/>
            <person name="Tuskan G."/>
            <person name="Grigoriev I."/>
            <person name="Martin F."/>
            <person name="Vilgalys R."/>
            <person name="Bonito G."/>
        </authorList>
    </citation>
    <scope>NUCLEOTIDE SEQUENCE [LARGE SCALE GENOMIC DNA]</scope>
    <source>
        <strain evidence="2 3">AG-77</strain>
    </source>
</reference>
<feature type="compositionally biased region" description="Basic and acidic residues" evidence="1">
    <location>
        <begin position="159"/>
        <end position="174"/>
    </location>
</feature>
<feature type="compositionally biased region" description="Polar residues" evidence="1">
    <location>
        <begin position="30"/>
        <end position="52"/>
    </location>
</feature>
<dbReference type="EMBL" id="KV442032">
    <property type="protein sequence ID" value="OAQ30962.1"/>
    <property type="molecule type" value="Genomic_DNA"/>
</dbReference>
<proteinExistence type="predicted"/>
<evidence type="ECO:0000313" key="2">
    <source>
        <dbReference type="EMBL" id="OAQ30962.1"/>
    </source>
</evidence>
<organism evidence="2 3">
    <name type="scientific">Linnemannia elongata AG-77</name>
    <dbReference type="NCBI Taxonomy" id="1314771"/>
    <lineage>
        <taxon>Eukaryota</taxon>
        <taxon>Fungi</taxon>
        <taxon>Fungi incertae sedis</taxon>
        <taxon>Mucoromycota</taxon>
        <taxon>Mortierellomycotina</taxon>
        <taxon>Mortierellomycetes</taxon>
        <taxon>Mortierellales</taxon>
        <taxon>Mortierellaceae</taxon>
        <taxon>Linnemannia</taxon>
    </lineage>
</organism>
<feature type="region of interest" description="Disordered" evidence="1">
    <location>
        <begin position="23"/>
        <end position="213"/>
    </location>
</feature>
<feature type="compositionally biased region" description="Basic and acidic residues" evidence="1">
    <location>
        <begin position="249"/>
        <end position="260"/>
    </location>
</feature>
<dbReference type="OrthoDB" id="2405996at2759"/>
<evidence type="ECO:0000313" key="3">
    <source>
        <dbReference type="Proteomes" id="UP000078512"/>
    </source>
</evidence>
<feature type="compositionally biased region" description="Polar residues" evidence="1">
    <location>
        <begin position="87"/>
        <end position="99"/>
    </location>
</feature>
<feature type="compositionally biased region" description="Basic and acidic residues" evidence="1">
    <location>
        <begin position="121"/>
        <end position="133"/>
    </location>
</feature>
<feature type="compositionally biased region" description="Polar residues" evidence="1">
    <location>
        <begin position="178"/>
        <end position="197"/>
    </location>
</feature>
<feature type="region of interest" description="Disordered" evidence="1">
    <location>
        <begin position="393"/>
        <end position="432"/>
    </location>
</feature>
<dbReference type="AlphaFoldDB" id="A0A197K044"/>
<protein>
    <submittedName>
        <fullName evidence="2">Uncharacterized protein</fullName>
    </submittedName>
</protein>
<feature type="region of interest" description="Disordered" evidence="1">
    <location>
        <begin position="234"/>
        <end position="260"/>
    </location>
</feature>
<dbReference type="Proteomes" id="UP000078512">
    <property type="component" value="Unassembled WGS sequence"/>
</dbReference>
<sequence length="508" mass="56563">MTQLLESTRNYLKTSTRLGRRMSNYKLEAASSSQSSLNEKTIGTANNSNNLSSHKRLSGLFNTDDGRTKKYSFSSEDRVPTGPGSAIHQTKTSPNTQDTIVPGEYARNDADHRRRNSKSSEGTHRSRRSDKSHLSSQDGTLNSSNNNNNNNRSSRHHNRDRDHASAHMEHEIPRGRSPTLSMSNTVSTSASYNTRPSTTTTNTDPASHRHGQSHVWRRNLLEESIMYSLKLGYAERRRSSSRHRSSRSSKSDSPRARKAREQALLAAATGRDMLNPVPESPGRHAFDVETLHEEILDRSFAPPPPTLSAHTGTGQHQHQRSQQHQHQHQQQQPQKATFRREKNSPYQMEYNASMTNITQSFASFTLELPEHQVSHIITSSAIPDLFKIKTTMSGVQEQRPRSRRNSKTLSIGGGIAPSPRVLTGGTTAGRSTPITLHHHLQQQQQQHQGAGRHVEKLLEEEESEDVDSPVSPTTATWVQSVFASLDEVATPKSKAPLFQAPSVQATAV</sequence>
<feature type="region of interest" description="Disordered" evidence="1">
    <location>
        <begin position="298"/>
        <end position="341"/>
    </location>
</feature>
<accession>A0A197K044</accession>
<keyword evidence="3" id="KW-1185">Reference proteome</keyword>
<gene>
    <name evidence="2" type="ORF">K457DRAFT_17803</name>
</gene>
<evidence type="ECO:0000256" key="1">
    <source>
        <dbReference type="SAM" id="MobiDB-lite"/>
    </source>
</evidence>
<name>A0A197K044_9FUNG</name>